<feature type="region of interest" description="Disordered" evidence="1">
    <location>
        <begin position="689"/>
        <end position="743"/>
    </location>
</feature>
<dbReference type="EMBL" id="JADNYJ010000008">
    <property type="protein sequence ID" value="KAF8909670.1"/>
    <property type="molecule type" value="Genomic_DNA"/>
</dbReference>
<feature type="compositionally biased region" description="Low complexity" evidence="1">
    <location>
        <begin position="237"/>
        <end position="252"/>
    </location>
</feature>
<organism evidence="2 3">
    <name type="scientific">Gymnopilus junonius</name>
    <name type="common">Spectacular rustgill mushroom</name>
    <name type="synonym">Gymnopilus spectabilis subsp. junonius</name>
    <dbReference type="NCBI Taxonomy" id="109634"/>
    <lineage>
        <taxon>Eukaryota</taxon>
        <taxon>Fungi</taxon>
        <taxon>Dikarya</taxon>
        <taxon>Basidiomycota</taxon>
        <taxon>Agaricomycotina</taxon>
        <taxon>Agaricomycetes</taxon>
        <taxon>Agaricomycetidae</taxon>
        <taxon>Agaricales</taxon>
        <taxon>Agaricineae</taxon>
        <taxon>Hymenogastraceae</taxon>
        <taxon>Gymnopilus</taxon>
    </lineage>
</organism>
<feature type="region of interest" description="Disordered" evidence="1">
    <location>
        <begin position="1031"/>
        <end position="1209"/>
    </location>
</feature>
<evidence type="ECO:0000256" key="1">
    <source>
        <dbReference type="SAM" id="MobiDB-lite"/>
    </source>
</evidence>
<reference evidence="2" key="1">
    <citation type="submission" date="2020-11" db="EMBL/GenBank/DDBJ databases">
        <authorList>
            <consortium name="DOE Joint Genome Institute"/>
            <person name="Ahrendt S."/>
            <person name="Riley R."/>
            <person name="Andreopoulos W."/>
            <person name="LaButti K."/>
            <person name="Pangilinan J."/>
            <person name="Ruiz-duenas F.J."/>
            <person name="Barrasa J.M."/>
            <person name="Sanchez-Garcia M."/>
            <person name="Camarero S."/>
            <person name="Miyauchi S."/>
            <person name="Serrano A."/>
            <person name="Linde D."/>
            <person name="Babiker R."/>
            <person name="Drula E."/>
            <person name="Ayuso-Fernandez I."/>
            <person name="Pacheco R."/>
            <person name="Padilla G."/>
            <person name="Ferreira P."/>
            <person name="Barriuso J."/>
            <person name="Kellner H."/>
            <person name="Castanera R."/>
            <person name="Alfaro M."/>
            <person name="Ramirez L."/>
            <person name="Pisabarro A.G."/>
            <person name="Kuo A."/>
            <person name="Tritt A."/>
            <person name="Lipzen A."/>
            <person name="He G."/>
            <person name="Yan M."/>
            <person name="Ng V."/>
            <person name="Cullen D."/>
            <person name="Martin F."/>
            <person name="Rosso M.-N."/>
            <person name="Henrissat B."/>
            <person name="Hibbett D."/>
            <person name="Martinez A.T."/>
            <person name="Grigoriev I.V."/>
        </authorList>
    </citation>
    <scope>NUCLEOTIDE SEQUENCE</scope>
    <source>
        <strain evidence="2">AH 44721</strain>
    </source>
</reference>
<evidence type="ECO:0008006" key="4">
    <source>
        <dbReference type="Google" id="ProtNLM"/>
    </source>
</evidence>
<feature type="region of interest" description="Disordered" evidence="1">
    <location>
        <begin position="221"/>
        <end position="259"/>
    </location>
</feature>
<feature type="compositionally biased region" description="Low complexity" evidence="1">
    <location>
        <begin position="1189"/>
        <end position="1201"/>
    </location>
</feature>
<feature type="region of interest" description="Disordered" evidence="1">
    <location>
        <begin position="408"/>
        <end position="468"/>
    </location>
</feature>
<accession>A0A9P5TSU9</accession>
<evidence type="ECO:0000313" key="3">
    <source>
        <dbReference type="Proteomes" id="UP000724874"/>
    </source>
</evidence>
<dbReference type="OrthoDB" id="5964929at2759"/>
<feature type="compositionally biased region" description="Low complexity" evidence="1">
    <location>
        <begin position="934"/>
        <end position="951"/>
    </location>
</feature>
<feature type="compositionally biased region" description="Low complexity" evidence="1">
    <location>
        <begin position="448"/>
        <end position="457"/>
    </location>
</feature>
<protein>
    <recommendedName>
        <fullName evidence="4">SAP domain-containing protein</fullName>
    </recommendedName>
</protein>
<feature type="compositionally biased region" description="Polar residues" evidence="1">
    <location>
        <begin position="850"/>
        <end position="911"/>
    </location>
</feature>
<keyword evidence="3" id="KW-1185">Reference proteome</keyword>
<feature type="compositionally biased region" description="Low complexity" evidence="1">
    <location>
        <begin position="421"/>
        <end position="431"/>
    </location>
</feature>
<evidence type="ECO:0000313" key="2">
    <source>
        <dbReference type="EMBL" id="KAF8909670.1"/>
    </source>
</evidence>
<comment type="caution">
    <text evidence="2">The sequence shown here is derived from an EMBL/GenBank/DDBJ whole genome shotgun (WGS) entry which is preliminary data.</text>
</comment>
<feature type="region of interest" description="Disordered" evidence="1">
    <location>
        <begin position="557"/>
        <end position="606"/>
    </location>
</feature>
<gene>
    <name evidence="2" type="ORF">CPB84DRAFT_1743704</name>
</gene>
<sequence>MTEAPTAPRFDYNWWRLRRVEVVSNVKTFAAKRDDKKKHVEFTTSSSPGFPVEYVGEFLSQFRVAVIIISQENGCVQTKWCKTWRRKVFSGGILFNSPALHSLKREQLVKLCKIHSIKASGKNVELIQKLRQHAQTLPKDSPLSIAARSEEHGPIPAQALSEREEQEREIEDDAASYQSSRPPRPSEQWEMVMDSIIEEAEEELSQGTLSSQRTLNYNGSAGEFGTGSSKCLKRTQTGSKSTFSSTSSKGSSVFPPPPSIQELAADELAQMSTPYSCLPEPTYLPQTDHFTCSMQAIGSPSAAIPPIWTPKSCQATLSAQASPHRPMPASVWDWVWVQPRLPLRVNLSPRQLLDSLGTPFRPTTTLQLWYPPAETFKTTFEITFGTPGPNEGIYPTLTFDDLPPTVEVKSTGTPARPPTTASGSGAASYAGEDVAMPGSLIPTSTLATPSKSKSTSNPPSPFVFGTPQHKVTDNQFRAAAAAVLEEMNSKLREDGVDEITTDIISKLHPDAAKNKALSSPRQIKPLPGSKRGEISEKFEKMHQEEFRKMEGIDEVVRKRAERSSPVKKAPRMTRGEEEEKVVVGKKRKSSVLARDEGPKRPSVLAGRASNTRVISAGRRAKANVLPGAFDFDDDVDDDDDPDSSEAEAEMRGGKRPKMDLEFVPPTAAEEPEEIQKKRVQLEKEKEAIRKKLDANRARRRSSALHGQGHGVLAPRKSAAGRPSVGRPRHSVLIKPKPKPSKFGFLSSAKSLVQSVWNRGKPAAAPAAPASNIPKVVPSKPDPAKEKGKANFSKMAAPSLMAAKKSSVAPAKSTAATAATSGKAASGSKTGGLGASSSSSITMSSARSRSPLPSFNGNGTLQSNSSSFATGTKTSSRMSSIAGTGRSRTSSAINAQSGVSSIGTRLSRTSAFTTSSNVSGVGSMGVKSGGGGESRTGMTGTRSSSRFSSTASRLLAPTASSLAKMAARAGGGGDHHTANSNSNSNSGANINAAKRALSPITNSPAVYSSLANARRINSPAPSATFSPKQIFSKPLTLGSTSPSGIPVPTPLKRRGHIRGGSQSSTASNGSAGMQREPRRRRSKVIAKLASQRERGTANSNRVASGSSLASNVSAGTTATTSTATSTIAPKAGRAFASGGGKTRSSLGAKVARPHARASYAGSDKRLGVSVLMSAKKRARRSEYARRKSQRASSAAGKASLGSGEDRMDVE</sequence>
<feature type="compositionally biased region" description="Basic residues" evidence="1">
    <location>
        <begin position="726"/>
        <end position="739"/>
    </location>
</feature>
<feature type="compositionally biased region" description="Polar residues" evidence="1">
    <location>
        <begin position="1095"/>
        <end position="1111"/>
    </location>
</feature>
<feature type="region of interest" description="Disordered" evidence="1">
    <location>
        <begin position="626"/>
        <end position="659"/>
    </location>
</feature>
<feature type="compositionally biased region" description="Low complexity" evidence="1">
    <location>
        <begin position="1112"/>
        <end position="1125"/>
    </location>
</feature>
<feature type="compositionally biased region" description="Acidic residues" evidence="1">
    <location>
        <begin position="630"/>
        <end position="647"/>
    </location>
</feature>
<feature type="region of interest" description="Disordered" evidence="1">
    <location>
        <begin position="758"/>
        <end position="989"/>
    </location>
</feature>
<dbReference type="Proteomes" id="UP000724874">
    <property type="component" value="Unassembled WGS sequence"/>
</dbReference>
<feature type="compositionally biased region" description="Low complexity" evidence="1">
    <location>
        <begin position="977"/>
        <end position="989"/>
    </location>
</feature>
<feature type="compositionally biased region" description="Polar residues" evidence="1">
    <location>
        <begin position="1059"/>
        <end position="1070"/>
    </location>
</feature>
<feature type="compositionally biased region" description="Low complexity" evidence="1">
    <location>
        <begin position="912"/>
        <end position="925"/>
    </location>
</feature>
<feature type="compositionally biased region" description="Basic and acidic residues" evidence="1">
    <location>
        <begin position="648"/>
        <end position="659"/>
    </location>
</feature>
<feature type="compositionally biased region" description="Low complexity" evidence="1">
    <location>
        <begin position="801"/>
        <end position="827"/>
    </location>
</feature>
<name>A0A9P5TSU9_GYMJU</name>
<proteinExistence type="predicted"/>
<dbReference type="AlphaFoldDB" id="A0A9P5TSU9"/>
<feature type="region of interest" description="Disordered" evidence="1">
    <location>
        <begin position="148"/>
        <end position="188"/>
    </location>
</feature>
<feature type="compositionally biased region" description="Low complexity" evidence="1">
    <location>
        <begin position="834"/>
        <end position="847"/>
    </location>
</feature>
<feature type="compositionally biased region" description="Basic and acidic residues" evidence="1">
    <location>
        <begin position="573"/>
        <end position="582"/>
    </location>
</feature>